<sequence length="281" mass="29577">MVLTGAVALGEGFPRTTTPSSQVLAPPSPSPVSTARPTPSNAPPALAPEPTATPLILGADANAPIQKLFASGTAAPADRGLWDIASPASPLVLVNKHHPLVPTTFEPADLTTPNVMTGGGEAVLLRTEAATAVERMFEAASSDGVQITIMSGYRSYDTQATVYNGYIAQNGQDISDTTSARPGFSEHQTGFALDIGDTSVRSSCEFTICMAETPAGRWVAAHGAEYGFVIRYRLGQESVTGYSAEPWHLRFLGIAVAQDMNRRGIFSYETYLGLPSAPGYE</sequence>
<dbReference type="AlphaFoldDB" id="A0A0M4QT18"/>
<name>A0A0M4QT18_9MICC</name>
<dbReference type="Proteomes" id="UP000062833">
    <property type="component" value="Chromosome"/>
</dbReference>
<dbReference type="InterPro" id="IPR052179">
    <property type="entry name" value="DD-CPase-like"/>
</dbReference>
<dbReference type="GO" id="GO:0006508">
    <property type="term" value="P:proteolysis"/>
    <property type="evidence" value="ECO:0007669"/>
    <property type="project" value="InterPro"/>
</dbReference>
<dbReference type="Pfam" id="PF02557">
    <property type="entry name" value="VanY"/>
    <property type="match status" value="1"/>
</dbReference>
<protein>
    <recommendedName>
        <fullName evidence="2">D-alanyl-D-alanine carboxypeptidase-like core domain-containing protein</fullName>
    </recommendedName>
</protein>
<accession>A0A0M4QT18</accession>
<dbReference type="GO" id="GO:0008233">
    <property type="term" value="F:peptidase activity"/>
    <property type="evidence" value="ECO:0007669"/>
    <property type="project" value="InterPro"/>
</dbReference>
<feature type="region of interest" description="Disordered" evidence="1">
    <location>
        <begin position="1"/>
        <end position="52"/>
    </location>
</feature>
<dbReference type="PANTHER" id="PTHR34385">
    <property type="entry name" value="D-ALANYL-D-ALANINE CARBOXYPEPTIDASE"/>
    <property type="match status" value="1"/>
</dbReference>
<dbReference type="KEGG" id="aaq:AOC05_12615"/>
<gene>
    <name evidence="3" type="ORF">AOC05_12615</name>
</gene>
<organism evidence="3 4">
    <name type="scientific">Arthrobacter alpinus</name>
    <dbReference type="NCBI Taxonomy" id="656366"/>
    <lineage>
        <taxon>Bacteria</taxon>
        <taxon>Bacillati</taxon>
        <taxon>Actinomycetota</taxon>
        <taxon>Actinomycetes</taxon>
        <taxon>Micrococcales</taxon>
        <taxon>Micrococcaceae</taxon>
        <taxon>Arthrobacter</taxon>
    </lineage>
</organism>
<proteinExistence type="predicted"/>
<dbReference type="CDD" id="cd14852">
    <property type="entry name" value="LD-carboxypeptidase"/>
    <property type="match status" value="1"/>
</dbReference>
<dbReference type="PANTHER" id="PTHR34385:SF1">
    <property type="entry name" value="PEPTIDOGLYCAN L-ALANYL-D-GLUTAMATE ENDOPEPTIDASE CWLK"/>
    <property type="match status" value="1"/>
</dbReference>
<dbReference type="EMBL" id="CP012677">
    <property type="protein sequence ID" value="ALE94228.1"/>
    <property type="molecule type" value="Genomic_DNA"/>
</dbReference>
<dbReference type="InterPro" id="IPR058193">
    <property type="entry name" value="VanY/YodJ_core_dom"/>
</dbReference>
<evidence type="ECO:0000313" key="3">
    <source>
        <dbReference type="EMBL" id="ALE94228.1"/>
    </source>
</evidence>
<dbReference type="PATRIC" id="fig|656366.3.peg.2728"/>
<reference evidence="4" key="1">
    <citation type="submission" date="2015-09" db="EMBL/GenBank/DDBJ databases">
        <title>Complete genome of Arthrobacter alpinus strain R3.8.</title>
        <authorList>
            <person name="See-Too W.S."/>
            <person name="Chan K.G."/>
        </authorList>
    </citation>
    <scope>NUCLEOTIDE SEQUENCE [LARGE SCALE GENOMIC DNA]</scope>
    <source>
        <strain evidence="4">R3.8</strain>
    </source>
</reference>
<evidence type="ECO:0000259" key="2">
    <source>
        <dbReference type="Pfam" id="PF02557"/>
    </source>
</evidence>
<dbReference type="InterPro" id="IPR003709">
    <property type="entry name" value="VanY-like_core_dom"/>
</dbReference>
<evidence type="ECO:0000256" key="1">
    <source>
        <dbReference type="SAM" id="MobiDB-lite"/>
    </source>
</evidence>
<dbReference type="Gene3D" id="3.30.1380.10">
    <property type="match status" value="1"/>
</dbReference>
<feature type="domain" description="D-alanyl-D-alanine carboxypeptidase-like core" evidence="2">
    <location>
        <begin position="124"/>
        <end position="253"/>
    </location>
</feature>
<dbReference type="SUPFAM" id="SSF55166">
    <property type="entry name" value="Hedgehog/DD-peptidase"/>
    <property type="match status" value="1"/>
</dbReference>
<evidence type="ECO:0000313" key="4">
    <source>
        <dbReference type="Proteomes" id="UP000062833"/>
    </source>
</evidence>
<dbReference type="InterPro" id="IPR009045">
    <property type="entry name" value="Zn_M74/Hedgehog-like"/>
</dbReference>
<keyword evidence="4" id="KW-1185">Reference proteome</keyword>